<feature type="compositionally biased region" description="Polar residues" evidence="1">
    <location>
        <begin position="237"/>
        <end position="256"/>
    </location>
</feature>
<keyword evidence="3" id="KW-1185">Reference proteome</keyword>
<comment type="caution">
    <text evidence="2">The sequence shown here is derived from an EMBL/GenBank/DDBJ whole genome shotgun (WGS) entry which is preliminary data.</text>
</comment>
<name>A0ABR2KIZ6_9EUKA</name>
<accession>A0ABR2KIZ6</accession>
<evidence type="ECO:0000256" key="1">
    <source>
        <dbReference type="SAM" id="MobiDB-lite"/>
    </source>
</evidence>
<feature type="compositionally biased region" description="Polar residues" evidence="1">
    <location>
        <begin position="268"/>
        <end position="279"/>
    </location>
</feature>
<dbReference type="EMBL" id="JAPFFF010000004">
    <property type="protein sequence ID" value="KAK8890847.1"/>
    <property type="molecule type" value="Genomic_DNA"/>
</dbReference>
<evidence type="ECO:0000313" key="2">
    <source>
        <dbReference type="EMBL" id="KAK8890847.1"/>
    </source>
</evidence>
<evidence type="ECO:0000313" key="3">
    <source>
        <dbReference type="Proteomes" id="UP001470230"/>
    </source>
</evidence>
<sequence>MDTVKQFLRNESARAKFTIVTNGKKYPGVECILKFLFIQFGTTSLRGFLFMPDYKASSDGKTSIIFTHKNNKQLKIKLLASNPQDITTWNQFAINSNNTFSTFLDYITNTNLAFEQNLGIPKHEYILKITSDYIFTLVDSGKCIINYQVSSRTTVTLSNFDDEPRIGLYDFDPSKTTWMTIPDLDGIFCWTLLLKCCVAEATKKEEDQFKSLEIQDISEEAINTISESPSKQEDEQSPSQVSFQTPDNSPQKPSQDSPEKEEKEASPVTKTPQFDSTAVPNIESAIPPPSFQRQRKRSSSEKDLQESGSTRNRRLSIDAHSLNKYNLKAKKQMDELMTKKSNYRKTINIPEPIPEPEIEPPVIVNYSRISSQNKPYVVVEKEPIKKMTKEDLMKIIQPYIEHPLINFNRYIPDYDFYSFKMPAVEYIHEEDYQENFKSLFYKALGQPRPNRNPDKPQKVSQADPKLTFLLLSTLVGNGFRGQSIADAFKVPKQSSTMYDILSILRKYKKDIFNFMLSIDDKDLQVWYAPWSILRSDRSFIIEINEKFVKSQQDNDTNTSGDYIGPLIRFESTFPMPESVPFQFAFKPIEFLQKFLFDAMYFQRISYVNPVVFVTSLSKMIYSLFNHYLVFEINENSYTSSAEQISLSANSFSSSYYITNPIIVSSIITSTVTVQSFVKDVLSKIKPLKKTFPPWSYLTFQQDFSQSWTFFWASCFQENLLAENFSEFFKYPELLRKFYYPCSSMRNCEWIEYVTEILNAISHINLSKNFEINASTLFPSVASTASSAVSTISNAINDNKILKNIAGFIGIH</sequence>
<reference evidence="2 3" key="1">
    <citation type="submission" date="2024-04" db="EMBL/GenBank/DDBJ databases">
        <title>Tritrichomonas musculus Genome.</title>
        <authorList>
            <person name="Alves-Ferreira E."/>
            <person name="Grigg M."/>
            <person name="Lorenzi H."/>
            <person name="Galac M."/>
        </authorList>
    </citation>
    <scope>NUCLEOTIDE SEQUENCE [LARGE SCALE GENOMIC DNA]</scope>
    <source>
        <strain evidence="2 3">EAF2021</strain>
    </source>
</reference>
<protein>
    <submittedName>
        <fullName evidence="2">Uncharacterized protein</fullName>
    </submittedName>
</protein>
<gene>
    <name evidence="2" type="ORF">M9Y10_028046</name>
</gene>
<proteinExistence type="predicted"/>
<feature type="region of interest" description="Disordered" evidence="1">
    <location>
        <begin position="226"/>
        <end position="319"/>
    </location>
</feature>
<organism evidence="2 3">
    <name type="scientific">Tritrichomonas musculus</name>
    <dbReference type="NCBI Taxonomy" id="1915356"/>
    <lineage>
        <taxon>Eukaryota</taxon>
        <taxon>Metamonada</taxon>
        <taxon>Parabasalia</taxon>
        <taxon>Tritrichomonadida</taxon>
        <taxon>Tritrichomonadidae</taxon>
        <taxon>Tritrichomonas</taxon>
    </lineage>
</organism>
<dbReference type="Proteomes" id="UP001470230">
    <property type="component" value="Unassembled WGS sequence"/>
</dbReference>